<evidence type="ECO:0000256" key="2">
    <source>
        <dbReference type="ARBA" id="ARBA00022475"/>
    </source>
</evidence>
<evidence type="ECO:0000313" key="8">
    <source>
        <dbReference type="Proteomes" id="UP001589776"/>
    </source>
</evidence>
<feature type="transmembrane region" description="Helical" evidence="6">
    <location>
        <begin position="30"/>
        <end position="51"/>
    </location>
</feature>
<reference evidence="7 8" key="1">
    <citation type="submission" date="2024-09" db="EMBL/GenBank/DDBJ databases">
        <authorList>
            <person name="Sun Q."/>
            <person name="Mori K."/>
        </authorList>
    </citation>
    <scope>NUCLEOTIDE SEQUENCE [LARGE SCALE GENOMIC DNA]</scope>
    <source>
        <strain evidence="7 8">CCM 7759</strain>
    </source>
</reference>
<name>A0ABV6DPM1_9BACL</name>
<evidence type="ECO:0000256" key="3">
    <source>
        <dbReference type="ARBA" id="ARBA00022692"/>
    </source>
</evidence>
<keyword evidence="4 6" id="KW-1133">Transmembrane helix</keyword>
<gene>
    <name evidence="7" type="ORF">ACFFK0_19380</name>
</gene>
<keyword evidence="5 6" id="KW-0472">Membrane</keyword>
<evidence type="ECO:0000256" key="1">
    <source>
        <dbReference type="ARBA" id="ARBA00004651"/>
    </source>
</evidence>
<dbReference type="EMBL" id="JBHLWN010000076">
    <property type="protein sequence ID" value="MFC0214589.1"/>
    <property type="molecule type" value="Genomic_DNA"/>
</dbReference>
<dbReference type="PANTHER" id="PTHR33931:SF2">
    <property type="entry name" value="HOLIN-LIKE PROTEIN CIDA"/>
    <property type="match status" value="1"/>
</dbReference>
<comment type="caution">
    <text evidence="7">The sequence shown here is derived from an EMBL/GenBank/DDBJ whole genome shotgun (WGS) entry which is preliminary data.</text>
</comment>
<feature type="transmembrane region" description="Helical" evidence="6">
    <location>
        <begin position="90"/>
        <end position="111"/>
    </location>
</feature>
<evidence type="ECO:0000256" key="6">
    <source>
        <dbReference type="SAM" id="Phobius"/>
    </source>
</evidence>
<proteinExistence type="predicted"/>
<dbReference type="RefSeq" id="WP_377471979.1">
    <property type="nucleotide sequence ID" value="NZ_JBHLWN010000076.1"/>
</dbReference>
<protein>
    <submittedName>
        <fullName evidence="7">CidA/LrgA family holin-like protein</fullName>
    </submittedName>
</protein>
<dbReference type="PANTHER" id="PTHR33931">
    <property type="entry name" value="HOLIN-LIKE PROTEIN CIDA-RELATED"/>
    <property type="match status" value="1"/>
</dbReference>
<dbReference type="NCBIfam" id="NF002460">
    <property type="entry name" value="PRK01658.1"/>
    <property type="match status" value="1"/>
</dbReference>
<evidence type="ECO:0000256" key="4">
    <source>
        <dbReference type="ARBA" id="ARBA00022989"/>
    </source>
</evidence>
<organism evidence="7 8">
    <name type="scientific">Paenibacillus chartarius</name>
    <dbReference type="NCBI Taxonomy" id="747481"/>
    <lineage>
        <taxon>Bacteria</taxon>
        <taxon>Bacillati</taxon>
        <taxon>Bacillota</taxon>
        <taxon>Bacilli</taxon>
        <taxon>Bacillales</taxon>
        <taxon>Paenibacillaceae</taxon>
        <taxon>Paenibacillus</taxon>
    </lineage>
</organism>
<dbReference type="InterPro" id="IPR005538">
    <property type="entry name" value="LrgA/CidA"/>
</dbReference>
<evidence type="ECO:0000256" key="5">
    <source>
        <dbReference type="ARBA" id="ARBA00023136"/>
    </source>
</evidence>
<keyword evidence="2" id="KW-1003">Cell membrane</keyword>
<comment type="subcellular location">
    <subcellularLocation>
        <location evidence="1">Cell membrane</location>
        <topology evidence="1">Multi-pass membrane protein</topology>
    </subcellularLocation>
</comment>
<dbReference type="Pfam" id="PF03788">
    <property type="entry name" value="LrgA"/>
    <property type="match status" value="1"/>
</dbReference>
<accession>A0ABV6DPM1</accession>
<sequence>MKAFVRLGSQVLFFMAVSKGMNVITPLLQLPIPGSIIGMLLVFVLLLLGVIKLEWVEAGAAWLLAEMLLFFIPSAVGVLPYKSLLLGSGLQIVIVIVSSTALVMACAGLVAQGLAKIRDRGAS</sequence>
<feature type="transmembrane region" description="Helical" evidence="6">
    <location>
        <begin position="58"/>
        <end position="78"/>
    </location>
</feature>
<evidence type="ECO:0000313" key="7">
    <source>
        <dbReference type="EMBL" id="MFC0214589.1"/>
    </source>
</evidence>
<keyword evidence="3 6" id="KW-0812">Transmembrane</keyword>
<dbReference type="Proteomes" id="UP001589776">
    <property type="component" value="Unassembled WGS sequence"/>
</dbReference>
<keyword evidence="8" id="KW-1185">Reference proteome</keyword>